<dbReference type="GO" id="GO:0009236">
    <property type="term" value="P:cobalamin biosynthetic process"/>
    <property type="evidence" value="ECO:0007669"/>
    <property type="project" value="UniProtKB-UniPathway"/>
</dbReference>
<keyword evidence="3 7" id="KW-0489">Methyltransferase</keyword>
<dbReference type="PANTHER" id="PTHR43182:SF1">
    <property type="entry name" value="COBALT-PRECORRIN-7 C(5)-METHYLTRANSFERASE"/>
    <property type="match status" value="1"/>
</dbReference>
<evidence type="ECO:0000313" key="8">
    <source>
        <dbReference type="Proteomes" id="UP000190852"/>
    </source>
</evidence>
<dbReference type="NCBIfam" id="TIGR02469">
    <property type="entry name" value="CbiT"/>
    <property type="match status" value="1"/>
</dbReference>
<dbReference type="SUPFAM" id="SSF53790">
    <property type="entry name" value="Tetrapyrrole methylase"/>
    <property type="match status" value="1"/>
</dbReference>
<evidence type="ECO:0000256" key="5">
    <source>
        <dbReference type="ARBA" id="ARBA00022691"/>
    </source>
</evidence>
<evidence type="ECO:0000256" key="4">
    <source>
        <dbReference type="ARBA" id="ARBA00022679"/>
    </source>
</evidence>
<dbReference type="GO" id="GO:0008276">
    <property type="term" value="F:protein methyltransferase activity"/>
    <property type="evidence" value="ECO:0007669"/>
    <property type="project" value="InterPro"/>
</dbReference>
<evidence type="ECO:0000259" key="6">
    <source>
        <dbReference type="Pfam" id="PF00590"/>
    </source>
</evidence>
<dbReference type="InterPro" id="IPR014008">
    <property type="entry name" value="Cbl_synth_MTase_CbiT"/>
</dbReference>
<dbReference type="InterPro" id="IPR014777">
    <property type="entry name" value="4pyrrole_Mease_sub1"/>
</dbReference>
<feature type="domain" description="Tetrapyrrole methylase" evidence="6">
    <location>
        <begin position="62"/>
        <end position="191"/>
    </location>
</feature>
<dbReference type="InterPro" id="IPR050714">
    <property type="entry name" value="Cobalamin_biosynth_MTase"/>
</dbReference>
<accession>A0A1T5AU69</accession>
<dbReference type="NCBIfam" id="TIGR02467">
    <property type="entry name" value="CbiE"/>
    <property type="match status" value="1"/>
</dbReference>
<name>A0A1T5AU69_9BACT</name>
<dbReference type="GO" id="GO:0032259">
    <property type="term" value="P:methylation"/>
    <property type="evidence" value="ECO:0007669"/>
    <property type="project" value="UniProtKB-KW"/>
</dbReference>
<dbReference type="AlphaFoldDB" id="A0A1T5AU69"/>
<keyword evidence="8" id="KW-1185">Reference proteome</keyword>
<dbReference type="InterPro" id="IPR012818">
    <property type="entry name" value="CbiE"/>
</dbReference>
<dbReference type="InterPro" id="IPR006365">
    <property type="entry name" value="Cbl_synth_CobL"/>
</dbReference>
<dbReference type="UniPathway" id="UPA00148"/>
<keyword evidence="5" id="KW-0949">S-adenosyl-L-methionine</keyword>
<dbReference type="Pfam" id="PF00590">
    <property type="entry name" value="TP_methylase"/>
    <property type="match status" value="1"/>
</dbReference>
<dbReference type="EMBL" id="FUYQ01000004">
    <property type="protein sequence ID" value="SKB38544.1"/>
    <property type="molecule type" value="Genomic_DNA"/>
</dbReference>
<evidence type="ECO:0000256" key="3">
    <source>
        <dbReference type="ARBA" id="ARBA00022603"/>
    </source>
</evidence>
<gene>
    <name evidence="7" type="ORF">SAMN05660349_00893</name>
</gene>
<proteinExistence type="predicted"/>
<reference evidence="8" key="1">
    <citation type="submission" date="2017-02" db="EMBL/GenBank/DDBJ databases">
        <authorList>
            <person name="Varghese N."/>
            <person name="Submissions S."/>
        </authorList>
    </citation>
    <scope>NUCLEOTIDE SEQUENCE [LARGE SCALE GENOMIC DNA]</scope>
    <source>
        <strain evidence="8">DSM 24967</strain>
    </source>
</reference>
<dbReference type="PANTHER" id="PTHR43182">
    <property type="entry name" value="COBALT-PRECORRIN-6B C(15)-METHYLTRANSFERASE (DECARBOXYLATING)"/>
    <property type="match status" value="1"/>
</dbReference>
<dbReference type="CDD" id="cd02440">
    <property type="entry name" value="AdoMet_MTases"/>
    <property type="match status" value="1"/>
</dbReference>
<dbReference type="InterPro" id="IPR035996">
    <property type="entry name" value="4pyrrol_Methylase_sf"/>
</dbReference>
<dbReference type="InterPro" id="IPR029063">
    <property type="entry name" value="SAM-dependent_MTases_sf"/>
</dbReference>
<evidence type="ECO:0000256" key="2">
    <source>
        <dbReference type="ARBA" id="ARBA00022573"/>
    </source>
</evidence>
<dbReference type="SUPFAM" id="SSF53335">
    <property type="entry name" value="S-adenosyl-L-methionine-dependent methyltransferases"/>
    <property type="match status" value="1"/>
</dbReference>
<keyword evidence="4 7" id="KW-0808">Transferase</keyword>
<dbReference type="CDD" id="cd11644">
    <property type="entry name" value="Precorrin-6Y-MT"/>
    <property type="match status" value="1"/>
</dbReference>
<comment type="pathway">
    <text evidence="1">Cofactor biosynthesis; adenosylcobalamin biosynthesis.</text>
</comment>
<dbReference type="PIRSF" id="PIRSF036428">
    <property type="entry name" value="CobL"/>
    <property type="match status" value="1"/>
</dbReference>
<protein>
    <submittedName>
        <fullName evidence="7">Precorrin-6Y C5,15-methyltransferase (Decarboxylating)</fullName>
    </submittedName>
</protein>
<dbReference type="RefSeq" id="WP_079682567.1">
    <property type="nucleotide sequence ID" value="NZ_FUYQ01000004.1"/>
</dbReference>
<evidence type="ECO:0000313" key="7">
    <source>
        <dbReference type="EMBL" id="SKB38544.1"/>
    </source>
</evidence>
<keyword evidence="2" id="KW-0169">Cobalamin biosynthesis</keyword>
<organism evidence="7 8">
    <name type="scientific">Parabacteroides chartae</name>
    <dbReference type="NCBI Taxonomy" id="1037355"/>
    <lineage>
        <taxon>Bacteria</taxon>
        <taxon>Pseudomonadati</taxon>
        <taxon>Bacteroidota</taxon>
        <taxon>Bacteroidia</taxon>
        <taxon>Bacteroidales</taxon>
        <taxon>Tannerellaceae</taxon>
        <taxon>Parabacteroides</taxon>
    </lineage>
</organism>
<sequence length="401" mass="45168">MKFYIIGINDNPSPQFTDEVLSVIRSGKVFSGGIRHHGIVEGFLPAHTQWIDITVPLEHVFQQYLEHPEIVVFASGDPLFYGFANTIQNKLPDADIVLFPAFNSLQMLAHRMVLPYHDMQIVSLTGRPWDALDQALIESYGKIGILTDREKTPATIAVRMLHYGYTNYKITVGELLGNNTESIRTFSVDELANETFRFPNCLIMERTGLRSRPFGINEEDFHLLNGRKKMITKMPVRLLTLSMLDLRHRHVFWDIGFCTGSVSIEAKMQFPHLKIIAFEQREEGKELMEVNSRKFGTPGITPIIGNFMEADLSDLPVPDAVFIGGHGGEMHSILKKVSRFLSPDGIIVFNAVSSDSETLFIEGIKQAEMEATGKTSITIDNYNTIHVLAARFKTTDNHSII</sequence>
<dbReference type="Gene3D" id="3.40.50.150">
    <property type="entry name" value="Vaccinia Virus protein VP39"/>
    <property type="match status" value="1"/>
</dbReference>
<dbReference type="InterPro" id="IPR000878">
    <property type="entry name" value="4pyrrol_Mease"/>
</dbReference>
<dbReference type="Gene3D" id="3.40.1010.10">
    <property type="entry name" value="Cobalt-precorrin-4 Transmethylase, Domain 1"/>
    <property type="match status" value="1"/>
</dbReference>
<dbReference type="Proteomes" id="UP000190852">
    <property type="component" value="Unassembled WGS sequence"/>
</dbReference>
<evidence type="ECO:0000256" key="1">
    <source>
        <dbReference type="ARBA" id="ARBA00004953"/>
    </source>
</evidence>